<dbReference type="InterPro" id="IPR001734">
    <property type="entry name" value="Na/solute_symporter"/>
</dbReference>
<feature type="transmembrane region" description="Helical" evidence="9">
    <location>
        <begin position="449"/>
        <end position="470"/>
    </location>
</feature>
<protein>
    <submittedName>
        <fullName evidence="10">Acetate permease ActP (Cation/acetate symporter)</fullName>
    </submittedName>
</protein>
<dbReference type="RefSeq" id="WP_036546967.1">
    <property type="nucleotide sequence ID" value="NZ_JMSZ01000028.1"/>
</dbReference>
<dbReference type="Pfam" id="PF00474">
    <property type="entry name" value="SSF"/>
    <property type="match status" value="1"/>
</dbReference>
<dbReference type="Proteomes" id="UP000027318">
    <property type="component" value="Unassembled WGS sequence"/>
</dbReference>
<organism evidence="10 11">
    <name type="scientific">Nitrincola lacisaponensis</name>
    <dbReference type="NCBI Taxonomy" id="267850"/>
    <lineage>
        <taxon>Bacteria</taxon>
        <taxon>Pseudomonadati</taxon>
        <taxon>Pseudomonadota</taxon>
        <taxon>Gammaproteobacteria</taxon>
        <taxon>Oceanospirillales</taxon>
        <taxon>Oceanospirillaceae</taxon>
        <taxon>Nitrincola</taxon>
    </lineage>
</organism>
<feature type="transmembrane region" description="Helical" evidence="9">
    <location>
        <begin position="116"/>
        <end position="135"/>
    </location>
</feature>
<keyword evidence="11" id="KW-1185">Reference proteome</keyword>
<feature type="transmembrane region" description="Helical" evidence="9">
    <location>
        <begin position="272"/>
        <end position="290"/>
    </location>
</feature>
<keyword evidence="6 9" id="KW-1133">Transmembrane helix</keyword>
<keyword evidence="4 9" id="KW-0812">Transmembrane</keyword>
<dbReference type="OrthoDB" id="9764416at2"/>
<reference evidence="10 11" key="1">
    <citation type="journal article" date="2005" name="Int. J. Syst. Evol. Microbiol.">
        <title>Nitrincola lacisaponensis gen. nov., sp. nov., a novel alkaliphilic bacterium isolated from an alkaline, saline lake.</title>
        <authorList>
            <person name="Dimitriu P.A."/>
            <person name="Shukla S.K."/>
            <person name="Conradt J."/>
            <person name="Marquez M.C."/>
            <person name="Ventosa A."/>
            <person name="Maglia A."/>
            <person name="Peyton B.M."/>
            <person name="Pinkart H.C."/>
            <person name="Mormile M.R."/>
        </authorList>
    </citation>
    <scope>NUCLEOTIDE SEQUENCE [LARGE SCALE GENOMIC DNA]</scope>
    <source>
        <strain evidence="10 11">4CA</strain>
    </source>
</reference>
<evidence type="ECO:0000256" key="5">
    <source>
        <dbReference type="ARBA" id="ARBA00022847"/>
    </source>
</evidence>
<evidence type="ECO:0000256" key="9">
    <source>
        <dbReference type="SAM" id="Phobius"/>
    </source>
</evidence>
<name>A0A063Y1Q8_9GAMM</name>
<dbReference type="STRING" id="267850.ADINL_1887"/>
<feature type="transmembrane region" description="Helical" evidence="9">
    <location>
        <begin position="476"/>
        <end position="497"/>
    </location>
</feature>
<dbReference type="GO" id="GO:0015293">
    <property type="term" value="F:symporter activity"/>
    <property type="evidence" value="ECO:0007669"/>
    <property type="project" value="UniProtKB-KW"/>
</dbReference>
<feature type="transmembrane region" description="Helical" evidence="9">
    <location>
        <begin position="6"/>
        <end position="25"/>
    </location>
</feature>
<keyword evidence="5" id="KW-0769">Symport</keyword>
<dbReference type="GO" id="GO:0005886">
    <property type="term" value="C:plasma membrane"/>
    <property type="evidence" value="ECO:0007669"/>
    <property type="project" value="TreeGrafter"/>
</dbReference>
<feature type="transmembrane region" description="Helical" evidence="9">
    <location>
        <begin position="543"/>
        <end position="564"/>
    </location>
</feature>
<comment type="similarity">
    <text evidence="2 8">Belongs to the sodium:solute symporter (SSF) (TC 2.A.21) family.</text>
</comment>
<evidence type="ECO:0000256" key="6">
    <source>
        <dbReference type="ARBA" id="ARBA00022989"/>
    </source>
</evidence>
<evidence type="ECO:0000256" key="3">
    <source>
        <dbReference type="ARBA" id="ARBA00022448"/>
    </source>
</evidence>
<feature type="transmembrane region" description="Helical" evidence="9">
    <location>
        <begin position="72"/>
        <end position="96"/>
    </location>
</feature>
<evidence type="ECO:0000256" key="8">
    <source>
        <dbReference type="RuleBase" id="RU362091"/>
    </source>
</evidence>
<feature type="transmembrane region" description="Helical" evidence="9">
    <location>
        <begin position="241"/>
        <end position="260"/>
    </location>
</feature>
<feature type="transmembrane region" description="Helical" evidence="9">
    <location>
        <begin position="404"/>
        <end position="429"/>
    </location>
</feature>
<dbReference type="PANTHER" id="PTHR48086">
    <property type="entry name" value="SODIUM/PROLINE SYMPORTER-RELATED"/>
    <property type="match status" value="1"/>
</dbReference>
<feature type="transmembrane region" description="Helical" evidence="9">
    <location>
        <begin position="504"/>
        <end position="523"/>
    </location>
</feature>
<comment type="caution">
    <text evidence="10">The sequence shown here is derived from an EMBL/GenBank/DDBJ whole genome shotgun (WGS) entry which is preliminary data.</text>
</comment>
<feature type="transmembrane region" description="Helical" evidence="9">
    <location>
        <begin position="147"/>
        <end position="168"/>
    </location>
</feature>
<dbReference type="EMBL" id="JMSZ01000028">
    <property type="protein sequence ID" value="KDE39609.1"/>
    <property type="molecule type" value="Genomic_DNA"/>
</dbReference>
<evidence type="ECO:0000256" key="1">
    <source>
        <dbReference type="ARBA" id="ARBA00004141"/>
    </source>
</evidence>
<dbReference type="AlphaFoldDB" id="A0A063Y1Q8"/>
<keyword evidence="7 9" id="KW-0472">Membrane</keyword>
<evidence type="ECO:0000313" key="11">
    <source>
        <dbReference type="Proteomes" id="UP000027318"/>
    </source>
</evidence>
<dbReference type="PROSITE" id="PS50283">
    <property type="entry name" value="NA_SOLUT_SYMP_3"/>
    <property type="match status" value="1"/>
</dbReference>
<evidence type="ECO:0000256" key="4">
    <source>
        <dbReference type="ARBA" id="ARBA00022692"/>
    </source>
</evidence>
<feature type="transmembrane region" description="Helical" evidence="9">
    <location>
        <begin position="180"/>
        <end position="198"/>
    </location>
</feature>
<dbReference type="InterPro" id="IPR050277">
    <property type="entry name" value="Sodium:Solute_Symporter"/>
</dbReference>
<evidence type="ECO:0000313" key="10">
    <source>
        <dbReference type="EMBL" id="KDE39609.1"/>
    </source>
</evidence>
<gene>
    <name evidence="10" type="ORF">ADINL_1887</name>
</gene>
<sequence>MQTDLFVYLFVGATAIFYLLVLMAGRTGSVRDFYTLNTGVTPLGRGMASAADWLCAATFLGLFGLFSVDPQYAQWILLGWLSGLVWFGVWLAPAVFRSGQTCLAGFVAQGYASRWLGYQVQLILVLVSVLLLALQLKGLGIMFSRHLQLSVHAGIVVALLLILFYVLLAAMKAMTQVHMLQYCICFCAFLVPAIYLAAELGLPTHWIFFDPTPDLQLRLDLLQQQLGLSGTHALSVVEQGLMLAALVAGTALLPHLLIRFQSVKQEQDVRSSAAWMLVFIAVIYASMPWVSSMGQLRLIEVVNGPLNEGVAYTRMPSWFYAWEQTAQLAWYDHTYDGRVQYAAGAVFEGAQPRFADQAGVLGERVLTNPANPVYLTQQRFPGELYVADDIRLYLLPELIHLPGWVVGLLNVGITAALLSTAAVILISTVQSSVLQLGAVLPLSSRLESVLVRLVALSVLLLAALVAVLLPGGILEWMNRAIALTAASLFPAVLLLLWRPGISAWAAGAGMLGGLLLSLGYTLAYDTGWLVTFWPESWPVYPPVSMAGVVMLVNLICVVLLARVLPDAHRESARHTAVSTE</sequence>
<proteinExistence type="inferred from homology"/>
<accession>A0A063Y1Q8</accession>
<dbReference type="PANTHER" id="PTHR48086:SF5">
    <property type="entry name" value="NA(+):SOLUTE SYMPORTER (SSF FAMILY)"/>
    <property type="match status" value="1"/>
</dbReference>
<comment type="subcellular location">
    <subcellularLocation>
        <location evidence="1">Membrane</location>
        <topology evidence="1">Multi-pass membrane protein</topology>
    </subcellularLocation>
</comment>
<evidence type="ECO:0000256" key="2">
    <source>
        <dbReference type="ARBA" id="ARBA00006434"/>
    </source>
</evidence>
<dbReference type="InterPro" id="IPR038377">
    <property type="entry name" value="Na/Glc_symporter_sf"/>
</dbReference>
<dbReference type="Gene3D" id="1.20.1730.10">
    <property type="entry name" value="Sodium/glucose cotransporter"/>
    <property type="match status" value="1"/>
</dbReference>
<keyword evidence="3" id="KW-0813">Transport</keyword>
<evidence type="ECO:0000256" key="7">
    <source>
        <dbReference type="ARBA" id="ARBA00023136"/>
    </source>
</evidence>